<name>A0ABN2Z6H4_9ACTN</name>
<evidence type="ECO:0000313" key="1">
    <source>
        <dbReference type="EMBL" id="GAA2137538.1"/>
    </source>
</evidence>
<comment type="caution">
    <text evidence="1">The sequence shown here is derived from an EMBL/GenBank/DDBJ whole genome shotgun (WGS) entry which is preliminary data.</text>
</comment>
<dbReference type="EMBL" id="BAAANT010000007">
    <property type="protein sequence ID" value="GAA2137538.1"/>
    <property type="molecule type" value="Genomic_DNA"/>
</dbReference>
<dbReference type="Gene3D" id="1.20.120.450">
    <property type="entry name" value="dinb family like domain"/>
    <property type="match status" value="1"/>
</dbReference>
<keyword evidence="2" id="KW-1185">Reference proteome</keyword>
<dbReference type="SUPFAM" id="SSF109854">
    <property type="entry name" value="DinB/YfiT-like putative metalloenzymes"/>
    <property type="match status" value="1"/>
</dbReference>
<dbReference type="InterPro" id="IPR034660">
    <property type="entry name" value="DinB/YfiT-like"/>
</dbReference>
<reference evidence="1 2" key="1">
    <citation type="journal article" date="2019" name="Int. J. Syst. Evol. Microbiol.">
        <title>The Global Catalogue of Microorganisms (GCM) 10K type strain sequencing project: providing services to taxonomists for standard genome sequencing and annotation.</title>
        <authorList>
            <consortium name="The Broad Institute Genomics Platform"/>
            <consortium name="The Broad Institute Genome Sequencing Center for Infectious Disease"/>
            <person name="Wu L."/>
            <person name="Ma J."/>
        </authorList>
    </citation>
    <scope>NUCLEOTIDE SEQUENCE [LARGE SCALE GENOMIC DNA]</scope>
    <source>
        <strain evidence="1 2">JCM 14560</strain>
    </source>
</reference>
<organism evidence="1 2">
    <name type="scientific">Kitasatospora kazusensis</name>
    <dbReference type="NCBI Taxonomy" id="407974"/>
    <lineage>
        <taxon>Bacteria</taxon>
        <taxon>Bacillati</taxon>
        <taxon>Actinomycetota</taxon>
        <taxon>Actinomycetes</taxon>
        <taxon>Kitasatosporales</taxon>
        <taxon>Streptomycetaceae</taxon>
        <taxon>Kitasatospora</taxon>
    </lineage>
</organism>
<dbReference type="Proteomes" id="UP001422759">
    <property type="component" value="Unassembled WGS sequence"/>
</dbReference>
<proteinExistence type="predicted"/>
<dbReference type="Pfam" id="PF04978">
    <property type="entry name" value="MST"/>
    <property type="match status" value="1"/>
</dbReference>
<dbReference type="InterPro" id="IPR007061">
    <property type="entry name" value="MST-like"/>
</dbReference>
<gene>
    <name evidence="1" type="ORF">GCM10009760_18170</name>
</gene>
<sequence>MSDMATLARPETDERDCLLTFLEGYRAAVRRAAHGLTEEQARSKPAASALSLGGLVKHVALCERFWLSTILMGRPAGPAAELPWEDQHRLTEGESLADWLKKYEVIAAETAEIVLGLPGLEVDAPLPDQPWFPPDSRRTARWILMHLTTEVARHAGHADIIRETLDGRTALELVAATRAA</sequence>
<accession>A0ABN2Z6H4</accession>
<evidence type="ECO:0000313" key="2">
    <source>
        <dbReference type="Proteomes" id="UP001422759"/>
    </source>
</evidence>
<protein>
    <submittedName>
        <fullName evidence="1">DinB family protein</fullName>
    </submittedName>
</protein>